<dbReference type="PANTHER" id="PTHR13161:SF15">
    <property type="entry name" value="SPLICING FACTOR, SUPPRESSOR OF WHITE-APRICOT HOMOLOG"/>
    <property type="match status" value="1"/>
</dbReference>
<reference evidence="9" key="1">
    <citation type="journal article" date="2019" name="Plant J.">
        <title>Chlorella vulgaris genome assembly and annotation reveals the molecular basis for metabolic acclimation to high light conditions.</title>
        <authorList>
            <person name="Cecchin M."/>
            <person name="Marcolungo L."/>
            <person name="Rossato M."/>
            <person name="Girolomoni L."/>
            <person name="Cosentino E."/>
            <person name="Cuine S."/>
            <person name="Li-Beisson Y."/>
            <person name="Delledonne M."/>
            <person name="Ballottari M."/>
        </authorList>
    </citation>
    <scope>NUCLEOTIDE SEQUENCE</scope>
    <source>
        <strain evidence="9">211/11P</strain>
    </source>
</reference>
<dbReference type="Pfam" id="PF01805">
    <property type="entry name" value="Surp"/>
    <property type="match status" value="2"/>
</dbReference>
<dbReference type="InterPro" id="IPR000061">
    <property type="entry name" value="Surp"/>
</dbReference>
<evidence type="ECO:0000256" key="7">
    <source>
        <dbReference type="SAM" id="MobiDB-lite"/>
    </source>
</evidence>
<reference evidence="9" key="2">
    <citation type="submission" date="2020-11" db="EMBL/GenBank/DDBJ databases">
        <authorList>
            <person name="Cecchin M."/>
            <person name="Marcolungo L."/>
            <person name="Rossato M."/>
            <person name="Girolomoni L."/>
            <person name="Cosentino E."/>
            <person name="Cuine S."/>
            <person name="Li-Beisson Y."/>
            <person name="Delledonne M."/>
            <person name="Ballottari M."/>
        </authorList>
    </citation>
    <scope>NUCLEOTIDE SEQUENCE</scope>
    <source>
        <strain evidence="9">211/11P</strain>
        <tissue evidence="9">Whole cell</tissue>
    </source>
</reference>
<keyword evidence="5" id="KW-0804">Transcription</keyword>
<feature type="region of interest" description="Disordered" evidence="7">
    <location>
        <begin position="442"/>
        <end position="522"/>
    </location>
</feature>
<dbReference type="GO" id="GO:0000395">
    <property type="term" value="P:mRNA 5'-splice site recognition"/>
    <property type="evidence" value="ECO:0007669"/>
    <property type="project" value="TreeGrafter"/>
</dbReference>
<keyword evidence="1" id="KW-0507">mRNA processing</keyword>
<name>A0A9D4TJL6_CHLVU</name>
<feature type="compositionally biased region" description="Low complexity" evidence="7">
    <location>
        <begin position="866"/>
        <end position="877"/>
    </location>
</feature>
<evidence type="ECO:0000256" key="2">
    <source>
        <dbReference type="ARBA" id="ARBA00022737"/>
    </source>
</evidence>
<feature type="compositionally biased region" description="Low complexity" evidence="7">
    <location>
        <begin position="772"/>
        <end position="791"/>
    </location>
</feature>
<evidence type="ECO:0000313" key="10">
    <source>
        <dbReference type="Proteomes" id="UP001055712"/>
    </source>
</evidence>
<feature type="compositionally biased region" description="Low complexity" evidence="7">
    <location>
        <begin position="504"/>
        <end position="513"/>
    </location>
</feature>
<feature type="compositionally biased region" description="Basic residues" evidence="7">
    <location>
        <begin position="1"/>
        <end position="10"/>
    </location>
</feature>
<proteinExistence type="predicted"/>
<dbReference type="AlphaFoldDB" id="A0A9D4TJL6"/>
<dbReference type="PROSITE" id="PS50128">
    <property type="entry name" value="SURP"/>
    <property type="match status" value="2"/>
</dbReference>
<evidence type="ECO:0000313" key="9">
    <source>
        <dbReference type="EMBL" id="KAI3427156.1"/>
    </source>
</evidence>
<dbReference type="InterPro" id="IPR035967">
    <property type="entry name" value="SWAP/Surp_sf"/>
</dbReference>
<evidence type="ECO:0000256" key="4">
    <source>
        <dbReference type="ARBA" id="ARBA00023015"/>
    </source>
</evidence>
<sequence length="1115" mass="116835">MDRRKRRRPPLAHSEPFAGVQATNEPEGLSVFGLPAEILCDAEAAADVEEGRALVPCWGNEDDLADRWDARLLLDPITLAGTSQRRRHGQQQQQQQGLPAAVLAEEEAAGLAAEGTSREELDFERYRDLDPAREHELQQHGRLMPLAGYGGGFRRPRGEGNSWERQAGLAHGAAGQYRAALPPPQLPQVHRGAPSGSAAIPFLYGAGEQERAEMEDGSGSGSYAAIGFQYGQQELQQEAVEEEAAAQEAAAAQQQQAAQHAAEAAAQLSDLPFVPPFVVPERLRGHLPATLRQYRMIRQTAAFVRDSGQQAEVLLRVRRAADPTFAFLEPHSTLHPFYRWLLQANPAEVSSAPGEDELPPPAADVPEAAAAAAAAAAGLPAAADAEHQPRQTQQPVQLKAQEAAQEEDEEGLTGQTMQVAFGPALPPPPDALQLLGQYGDSWRHRQQRRAATAAEQAAQQQQQRQQQGSPVQQQEPQPQQQQAPEAQQREEAEGERKQQEEQSSEQGEAGGAPPLAPPGVPLDTWLTMQKLAAFVHKNGAAFEGVVRAREARNPRFAFLHANHRHHRHYRQLLVESLGREEAEALLAAAATAAEDAEAQHLAAVLVRSAVAAAIANAEVQAAAAAAGIEGSSDGGQTQGAAPWRAPFFFRGSAAAAASAASPAPPASAAAAAVGGAADVPGAAVPPWLLGKWDPVAAAAPAKLNLKSNPSIAGKVLARQQAASAAGAADAAATAPAAVVAPAAGEDTAAAGNASPAQPQQQPEVSEEEEARLQQQADEQRAAAAAAAAEAARAAEEAARLQAEQEEEARKAERRRRARELLAQRQQQQAAEVARQRQQNLAEVAQHRRAFLAESEGGTAEGEEARAPSSATATPPIEPLEALALRLRLRREAARQGLASGGVSAPADAPQQRQQQQQEQREQQQAGQLTPPAAVLQQHRPALPAHSLEAAASRAPASATMFGVGAAAPASAAGGSNLQSIRDRIAAARAGGGAMLSTDAEPAAAEPPPSRGLHSNCRPASTESSSGSEAAGGAQDGVVARLLADAYQALVHAADDVLAAASSGSTAATSEELPAAQQSLKAVLSGLTGDLGVSGGKQASYQQQRQRKCFVRRRIQ</sequence>
<feature type="region of interest" description="Disordered" evidence="7">
    <location>
        <begin position="376"/>
        <end position="413"/>
    </location>
</feature>
<dbReference type="GO" id="GO:0003723">
    <property type="term" value="F:RNA binding"/>
    <property type="evidence" value="ECO:0007669"/>
    <property type="project" value="UniProtKB-KW"/>
</dbReference>
<evidence type="ECO:0000259" key="8">
    <source>
        <dbReference type="PROSITE" id="PS50128"/>
    </source>
</evidence>
<dbReference type="SMART" id="SM01141">
    <property type="entry name" value="DRY_EERY"/>
    <property type="match status" value="1"/>
</dbReference>
<dbReference type="Pfam" id="PF09750">
    <property type="entry name" value="DRY_EERY"/>
    <property type="match status" value="1"/>
</dbReference>
<feature type="domain" description="SURP motif" evidence="8">
    <location>
        <begin position="296"/>
        <end position="338"/>
    </location>
</feature>
<gene>
    <name evidence="9" type="ORF">D9Q98_007093</name>
</gene>
<keyword evidence="2" id="KW-0677">Repeat</keyword>
<dbReference type="EMBL" id="SIDB01000010">
    <property type="protein sequence ID" value="KAI3427156.1"/>
    <property type="molecule type" value="Genomic_DNA"/>
</dbReference>
<dbReference type="OrthoDB" id="5836667at2759"/>
<feature type="compositionally biased region" description="Basic and acidic residues" evidence="7">
    <location>
        <begin position="487"/>
        <end position="500"/>
    </location>
</feature>
<keyword evidence="4" id="KW-0805">Transcription regulation</keyword>
<accession>A0A9D4TJL6</accession>
<feature type="region of interest" description="Disordered" evidence="7">
    <location>
        <begin position="991"/>
        <end position="1031"/>
    </location>
</feature>
<dbReference type="SUPFAM" id="SSF109905">
    <property type="entry name" value="Surp module (SWAP domain)"/>
    <property type="match status" value="2"/>
</dbReference>
<dbReference type="InterPro" id="IPR040397">
    <property type="entry name" value="SWAP"/>
</dbReference>
<evidence type="ECO:0000256" key="1">
    <source>
        <dbReference type="ARBA" id="ARBA00022664"/>
    </source>
</evidence>
<feature type="region of interest" description="Disordered" evidence="7">
    <location>
        <begin position="743"/>
        <end position="822"/>
    </location>
</feature>
<evidence type="ECO:0000256" key="3">
    <source>
        <dbReference type="ARBA" id="ARBA00022884"/>
    </source>
</evidence>
<comment type="caution">
    <text evidence="9">The sequence shown here is derived from an EMBL/GenBank/DDBJ whole genome shotgun (WGS) entry which is preliminary data.</text>
</comment>
<dbReference type="PANTHER" id="PTHR13161">
    <property type="entry name" value="SPLICING FACTOR SUPPRESSOR OF WHITE APRICOT"/>
    <property type="match status" value="1"/>
</dbReference>
<keyword evidence="10" id="KW-1185">Reference proteome</keyword>
<dbReference type="Proteomes" id="UP001055712">
    <property type="component" value="Unassembled WGS sequence"/>
</dbReference>
<feature type="region of interest" description="Disordered" evidence="7">
    <location>
        <begin position="854"/>
        <end position="877"/>
    </location>
</feature>
<feature type="compositionally biased region" description="Low complexity" evidence="7">
    <location>
        <begin position="1019"/>
        <end position="1031"/>
    </location>
</feature>
<feature type="region of interest" description="Disordered" evidence="7">
    <location>
        <begin position="1"/>
        <end position="25"/>
    </location>
</feature>
<protein>
    <recommendedName>
        <fullName evidence="8">SURP motif domain-containing protein</fullName>
    </recommendedName>
</protein>
<keyword evidence="3" id="KW-0694">RNA-binding</keyword>
<keyword evidence="6" id="KW-0508">mRNA splicing</keyword>
<organism evidence="9 10">
    <name type="scientific">Chlorella vulgaris</name>
    <name type="common">Green alga</name>
    <dbReference type="NCBI Taxonomy" id="3077"/>
    <lineage>
        <taxon>Eukaryota</taxon>
        <taxon>Viridiplantae</taxon>
        <taxon>Chlorophyta</taxon>
        <taxon>core chlorophytes</taxon>
        <taxon>Trebouxiophyceae</taxon>
        <taxon>Chlorellales</taxon>
        <taxon>Chlorellaceae</taxon>
        <taxon>Chlorella clade</taxon>
        <taxon>Chlorella</taxon>
    </lineage>
</organism>
<dbReference type="Gene3D" id="1.10.10.790">
    <property type="entry name" value="Surp module"/>
    <property type="match status" value="2"/>
</dbReference>
<feature type="domain" description="SURP motif" evidence="8">
    <location>
        <begin position="527"/>
        <end position="569"/>
    </location>
</feature>
<feature type="compositionally biased region" description="Low complexity" evidence="7">
    <location>
        <begin position="449"/>
        <end position="486"/>
    </location>
</feature>
<feature type="compositionally biased region" description="Low complexity" evidence="7">
    <location>
        <begin position="743"/>
        <end position="763"/>
    </location>
</feature>
<dbReference type="InterPro" id="IPR019147">
    <property type="entry name" value="SWAP_N_domain"/>
</dbReference>
<feature type="region of interest" description="Disordered" evidence="7">
    <location>
        <begin position="895"/>
        <end position="929"/>
    </location>
</feature>
<dbReference type="SMART" id="SM00648">
    <property type="entry name" value="SWAP"/>
    <property type="match status" value="2"/>
</dbReference>
<evidence type="ECO:0000256" key="6">
    <source>
        <dbReference type="ARBA" id="ARBA00023187"/>
    </source>
</evidence>
<evidence type="ECO:0000256" key="5">
    <source>
        <dbReference type="ARBA" id="ARBA00023163"/>
    </source>
</evidence>